<keyword evidence="3" id="KW-1185">Reference proteome</keyword>
<reference evidence="2 3" key="1">
    <citation type="submission" date="2017-02" db="EMBL/GenBank/DDBJ databases">
        <title>The new phylogeny of genus Mycobacterium.</title>
        <authorList>
            <person name="Tortoli E."/>
            <person name="Trovato A."/>
            <person name="Cirillo D.M."/>
        </authorList>
    </citation>
    <scope>NUCLEOTIDE SEQUENCE [LARGE SCALE GENOMIC DNA]</scope>
    <source>
        <strain evidence="2 3">RW6</strain>
    </source>
</reference>
<name>A0A1X0B2A6_9MYCO</name>
<feature type="region of interest" description="Disordered" evidence="1">
    <location>
        <begin position="29"/>
        <end position="53"/>
    </location>
</feature>
<evidence type="ECO:0000256" key="1">
    <source>
        <dbReference type="SAM" id="MobiDB-lite"/>
    </source>
</evidence>
<comment type="caution">
    <text evidence="2">The sequence shown here is derived from an EMBL/GenBank/DDBJ whole genome shotgun (WGS) entry which is preliminary data.</text>
</comment>
<dbReference type="RefSeq" id="WP_083164157.1">
    <property type="nucleotide sequence ID" value="NZ_MVHF01000009.1"/>
</dbReference>
<proteinExistence type="predicted"/>
<dbReference type="OrthoDB" id="4641051at2"/>
<organism evidence="2 3">
    <name type="scientific">Mycobacterium aquaticum</name>
    <dbReference type="NCBI Taxonomy" id="1927124"/>
    <lineage>
        <taxon>Bacteria</taxon>
        <taxon>Bacillati</taxon>
        <taxon>Actinomycetota</taxon>
        <taxon>Actinomycetes</taxon>
        <taxon>Mycobacteriales</taxon>
        <taxon>Mycobacteriaceae</taxon>
        <taxon>Mycobacterium</taxon>
    </lineage>
</organism>
<evidence type="ECO:0000313" key="3">
    <source>
        <dbReference type="Proteomes" id="UP000192448"/>
    </source>
</evidence>
<protein>
    <submittedName>
        <fullName evidence="2">Secretion protein EspD</fullName>
    </submittedName>
</protein>
<dbReference type="EMBL" id="MVHF01000009">
    <property type="protein sequence ID" value="ORA36319.1"/>
    <property type="molecule type" value="Genomic_DNA"/>
</dbReference>
<sequence>MGESPPYDRDYEDDDQDILSAIDFAYPDQQADDDSDLDVHIGAPAASDDAEPAFSALDVDDVESDEPDVPIFSVTNPPGTVTVTAYMDGRVQQIDLSPKAVNMTESDLIDEILVIAELATQDARSAQYSFMLQGMREQGHDDFATRDFLTRDLNLPTPEQSDAARAQIFATRYGGENG</sequence>
<gene>
    <name evidence="2" type="ORF">BST13_12280</name>
</gene>
<evidence type="ECO:0000313" key="2">
    <source>
        <dbReference type="EMBL" id="ORA36319.1"/>
    </source>
</evidence>
<accession>A0A1X0B2A6</accession>
<dbReference type="STRING" id="1927124.BST13_12280"/>
<dbReference type="Proteomes" id="UP000192448">
    <property type="component" value="Unassembled WGS sequence"/>
</dbReference>
<dbReference type="AlphaFoldDB" id="A0A1X0B2A6"/>